<dbReference type="EMBL" id="CP036433">
    <property type="protein sequence ID" value="QDU94032.1"/>
    <property type="molecule type" value="Genomic_DNA"/>
</dbReference>
<dbReference type="AlphaFoldDB" id="A0A518DQD6"/>
<dbReference type="SUPFAM" id="SSF56281">
    <property type="entry name" value="Metallo-hydrolase/oxidoreductase"/>
    <property type="match status" value="1"/>
</dbReference>
<dbReference type="NCBIfam" id="NF012229">
    <property type="entry name" value="bla_class_B_core"/>
    <property type="match status" value="1"/>
</dbReference>
<dbReference type="InterPro" id="IPR050855">
    <property type="entry name" value="NDM-1-like"/>
</dbReference>
<reference evidence="3 4" key="1">
    <citation type="submission" date="2019-02" db="EMBL/GenBank/DDBJ databases">
        <title>Deep-cultivation of Planctomycetes and their phenomic and genomic characterization uncovers novel biology.</title>
        <authorList>
            <person name="Wiegand S."/>
            <person name="Jogler M."/>
            <person name="Boedeker C."/>
            <person name="Pinto D."/>
            <person name="Vollmers J."/>
            <person name="Rivas-Marin E."/>
            <person name="Kohn T."/>
            <person name="Peeters S.H."/>
            <person name="Heuer A."/>
            <person name="Rast P."/>
            <person name="Oberbeckmann S."/>
            <person name="Bunk B."/>
            <person name="Jeske O."/>
            <person name="Meyerdierks A."/>
            <person name="Storesund J.E."/>
            <person name="Kallscheuer N."/>
            <person name="Luecker S."/>
            <person name="Lage O.M."/>
            <person name="Pohl T."/>
            <person name="Merkel B.J."/>
            <person name="Hornburger P."/>
            <person name="Mueller R.-W."/>
            <person name="Bruemmer F."/>
            <person name="Labrenz M."/>
            <person name="Spormann A.M."/>
            <person name="Op den Camp H."/>
            <person name="Overmann J."/>
            <person name="Amann R."/>
            <person name="Jetten M.S.M."/>
            <person name="Mascher T."/>
            <person name="Medema M.H."/>
            <person name="Devos D.P."/>
            <person name="Kaster A.-K."/>
            <person name="Ovreas L."/>
            <person name="Rohde M."/>
            <person name="Galperin M.Y."/>
            <person name="Jogler C."/>
        </authorList>
    </citation>
    <scope>NUCLEOTIDE SEQUENCE [LARGE SCALE GENOMIC DNA]</scope>
    <source>
        <strain evidence="3 4">Pla85_3_4</strain>
    </source>
</reference>
<feature type="domain" description="Metallo-beta-lactamase" evidence="2">
    <location>
        <begin position="45"/>
        <end position="233"/>
    </location>
</feature>
<feature type="chain" id="PRO_5021708752" evidence="1">
    <location>
        <begin position="25"/>
        <end position="289"/>
    </location>
</feature>
<dbReference type="PANTHER" id="PTHR42951">
    <property type="entry name" value="METALLO-BETA-LACTAMASE DOMAIN-CONTAINING"/>
    <property type="match status" value="1"/>
</dbReference>
<dbReference type="KEGG" id="lcre:Pla8534_18180"/>
<evidence type="ECO:0000259" key="2">
    <source>
        <dbReference type="SMART" id="SM00849"/>
    </source>
</evidence>
<feature type="signal peptide" evidence="1">
    <location>
        <begin position="1"/>
        <end position="24"/>
    </location>
</feature>
<dbReference type="EC" id="3.5.2.6" evidence="3"/>
<sequence length="289" mass="31226" precursor="true">MMRSIGKALLFLGLVCAAPLAAGAEEKAFPAHRVVDQVYYVGSDALAIYLITTPDGHILINSGFEETVPLIQASVESLGFKMSDVKILLESHAHSDHVAGHARLQKLTGAKVYAMRGDHAVIAGGGLGQYFYGDARWTPCKVDRVLSDGDQVKLGGVTLTAHRTPGHTAGCTTWAWSTTDGDKKVNVVVVGSPNVNAGYQLVGNQDYPEIAQDFARTFAVLKKLPCDIFLGAHGNYYGMHAKYEQMQTRKENLFHDPKGYQAYIAEREAAYLATLAEQQSAAKQATPGK</sequence>
<dbReference type="PANTHER" id="PTHR42951:SF17">
    <property type="entry name" value="METALLO-BETA-LACTAMASE DOMAIN-CONTAINING PROTEIN"/>
    <property type="match status" value="1"/>
</dbReference>
<evidence type="ECO:0000313" key="3">
    <source>
        <dbReference type="EMBL" id="QDU94032.1"/>
    </source>
</evidence>
<dbReference type="Proteomes" id="UP000317648">
    <property type="component" value="Chromosome"/>
</dbReference>
<dbReference type="InterPro" id="IPR036866">
    <property type="entry name" value="RibonucZ/Hydroxyglut_hydro"/>
</dbReference>
<name>A0A518DQD6_9BACT</name>
<keyword evidence="3" id="KW-0378">Hydrolase</keyword>
<dbReference type="GO" id="GO:0008800">
    <property type="term" value="F:beta-lactamase activity"/>
    <property type="evidence" value="ECO:0007669"/>
    <property type="project" value="UniProtKB-EC"/>
</dbReference>
<dbReference type="OrthoDB" id="263958at2"/>
<keyword evidence="4" id="KW-1185">Reference proteome</keyword>
<organism evidence="3 4">
    <name type="scientific">Lignipirellula cremea</name>
    <dbReference type="NCBI Taxonomy" id="2528010"/>
    <lineage>
        <taxon>Bacteria</taxon>
        <taxon>Pseudomonadati</taxon>
        <taxon>Planctomycetota</taxon>
        <taxon>Planctomycetia</taxon>
        <taxon>Pirellulales</taxon>
        <taxon>Pirellulaceae</taxon>
        <taxon>Lignipirellula</taxon>
    </lineage>
</organism>
<keyword evidence="1" id="KW-0732">Signal</keyword>
<evidence type="ECO:0000256" key="1">
    <source>
        <dbReference type="SAM" id="SignalP"/>
    </source>
</evidence>
<dbReference type="InterPro" id="IPR001279">
    <property type="entry name" value="Metallo-B-lactamas"/>
</dbReference>
<proteinExistence type="predicted"/>
<evidence type="ECO:0000313" key="4">
    <source>
        <dbReference type="Proteomes" id="UP000317648"/>
    </source>
</evidence>
<gene>
    <name evidence="3" type="ORF">Pla8534_18180</name>
</gene>
<dbReference type="RefSeq" id="WP_145051749.1">
    <property type="nucleotide sequence ID" value="NZ_CP036433.1"/>
</dbReference>
<accession>A0A518DQD6</accession>
<dbReference type="Pfam" id="PF00753">
    <property type="entry name" value="Lactamase_B"/>
    <property type="match status" value="1"/>
</dbReference>
<dbReference type="SMART" id="SM00849">
    <property type="entry name" value="Lactamase_B"/>
    <property type="match status" value="1"/>
</dbReference>
<dbReference type="NCBIfam" id="NF033105">
    <property type="entry name" value="bla_subclass_B3"/>
    <property type="match status" value="1"/>
</dbReference>
<protein>
    <submittedName>
        <fullName evidence="3">Metallo-beta-lactamase L1</fullName>
        <ecNumber evidence="3">3.5.2.6</ecNumber>
    </submittedName>
</protein>
<dbReference type="Gene3D" id="3.60.15.10">
    <property type="entry name" value="Ribonuclease Z/Hydroxyacylglutathione hydrolase-like"/>
    <property type="match status" value="1"/>
</dbReference>